<evidence type="ECO:0000313" key="2">
    <source>
        <dbReference type="EMBL" id="KAF0822386.1"/>
    </source>
</evidence>
<evidence type="ECO:0000259" key="1">
    <source>
        <dbReference type="PROSITE" id="PS50887"/>
    </source>
</evidence>
<protein>
    <recommendedName>
        <fullName evidence="1">GGDEF domain-containing protein</fullName>
    </recommendedName>
</protein>
<dbReference type="Pfam" id="PF00990">
    <property type="entry name" value="GGDEF"/>
    <property type="match status" value="1"/>
</dbReference>
<dbReference type="NCBIfam" id="TIGR00254">
    <property type="entry name" value="GGDEF"/>
    <property type="match status" value="1"/>
</dbReference>
<dbReference type="InterPro" id="IPR043128">
    <property type="entry name" value="Rev_trsase/Diguanyl_cyclase"/>
</dbReference>
<dbReference type="CDD" id="cd01949">
    <property type="entry name" value="GGDEF"/>
    <property type="match status" value="1"/>
</dbReference>
<organism evidence="2 3">
    <name type="scientific">Cytobacillus firmus</name>
    <name type="common">Bacillus firmus</name>
    <dbReference type="NCBI Taxonomy" id="1399"/>
    <lineage>
        <taxon>Bacteria</taxon>
        <taxon>Bacillati</taxon>
        <taxon>Bacillota</taxon>
        <taxon>Bacilli</taxon>
        <taxon>Bacillales</taxon>
        <taxon>Bacillaceae</taxon>
        <taxon>Cytobacillus</taxon>
    </lineage>
</organism>
<evidence type="ECO:0000313" key="3">
    <source>
        <dbReference type="Proteomes" id="UP000465778"/>
    </source>
</evidence>
<gene>
    <name evidence="2" type="ORF">KIS1582_3812</name>
</gene>
<reference evidence="2 3" key="1">
    <citation type="journal article" date="2020" name="G3 (Bethesda)">
        <title>Whole Genome Sequencing and Comparative Genomics of Two Nematicidal Bacillus Strains Reveals a Wide Range of Possible Virulence Factors.</title>
        <authorList>
            <person name="Susic N."/>
            <person name="Janezic S."/>
            <person name="Rupnik M."/>
            <person name="Geric Stare B."/>
        </authorList>
    </citation>
    <scope>NUCLEOTIDE SEQUENCE [LARGE SCALE GENOMIC DNA]</scope>
    <source>
        <strain evidence="2 3">I-1582</strain>
    </source>
</reference>
<dbReference type="InterPro" id="IPR050469">
    <property type="entry name" value="Diguanylate_Cyclase"/>
</dbReference>
<dbReference type="EMBL" id="VDEM01000058">
    <property type="protein sequence ID" value="KAF0822386.1"/>
    <property type="molecule type" value="Genomic_DNA"/>
</dbReference>
<dbReference type="Proteomes" id="UP000465778">
    <property type="component" value="Unassembled WGS sequence"/>
</dbReference>
<feature type="domain" description="GGDEF" evidence="1">
    <location>
        <begin position="1"/>
        <end position="115"/>
    </location>
</feature>
<sequence>MNDQFGHQAGDEVLKFLSELVKGETRASDLCFRIGGEEFLIILPETDIHITESVAERIRKITEYTLSPSGKPVTVSMGISSYPAAADSFSELMNKTDQALYKAKQEGRNRVVTAV</sequence>
<name>A0A800MU31_CYTFI</name>
<dbReference type="SUPFAM" id="SSF55073">
    <property type="entry name" value="Nucleotide cyclase"/>
    <property type="match status" value="1"/>
</dbReference>
<dbReference type="PANTHER" id="PTHR45138:SF9">
    <property type="entry name" value="DIGUANYLATE CYCLASE DGCM-RELATED"/>
    <property type="match status" value="1"/>
</dbReference>
<accession>A0A800MU31</accession>
<dbReference type="InterPro" id="IPR029787">
    <property type="entry name" value="Nucleotide_cyclase"/>
</dbReference>
<dbReference type="GO" id="GO:0052621">
    <property type="term" value="F:diguanylate cyclase activity"/>
    <property type="evidence" value="ECO:0007669"/>
    <property type="project" value="TreeGrafter"/>
</dbReference>
<proteinExistence type="predicted"/>
<dbReference type="SMART" id="SM00267">
    <property type="entry name" value="GGDEF"/>
    <property type="match status" value="1"/>
</dbReference>
<dbReference type="InterPro" id="IPR000160">
    <property type="entry name" value="GGDEF_dom"/>
</dbReference>
<dbReference type="PROSITE" id="PS50887">
    <property type="entry name" value="GGDEF"/>
    <property type="match status" value="1"/>
</dbReference>
<dbReference type="PANTHER" id="PTHR45138">
    <property type="entry name" value="REGULATORY COMPONENTS OF SENSORY TRANSDUCTION SYSTEM"/>
    <property type="match status" value="1"/>
</dbReference>
<comment type="caution">
    <text evidence="2">The sequence shown here is derived from an EMBL/GenBank/DDBJ whole genome shotgun (WGS) entry which is preliminary data.</text>
</comment>
<dbReference type="AlphaFoldDB" id="A0A800MU31"/>
<dbReference type="Gene3D" id="3.30.70.270">
    <property type="match status" value="1"/>
</dbReference>